<evidence type="ECO:0000313" key="9">
    <source>
        <dbReference type="Proteomes" id="UP000516160"/>
    </source>
</evidence>
<dbReference type="NCBIfam" id="TIGR00255">
    <property type="entry name" value="YicC/YloC family endoribonuclease"/>
    <property type="match status" value="1"/>
</dbReference>
<dbReference type="Pfam" id="PF03755">
    <property type="entry name" value="YicC-like_N"/>
    <property type="match status" value="1"/>
</dbReference>
<dbReference type="PANTHER" id="PTHR30636:SF3">
    <property type="entry name" value="UPF0701 PROTEIN YICC"/>
    <property type="match status" value="1"/>
</dbReference>
<keyword evidence="9" id="KW-1185">Reference proteome</keyword>
<feature type="domain" description="Endoribonuclease YicC-like C-terminal" evidence="7">
    <location>
        <begin position="172"/>
        <end position="292"/>
    </location>
</feature>
<evidence type="ECO:0000256" key="5">
    <source>
        <dbReference type="ARBA" id="ARBA00035648"/>
    </source>
</evidence>
<reference evidence="8 9" key="1">
    <citation type="submission" date="2020-07" db="EMBL/GenBank/DDBJ databases">
        <title>Alkalicella. sp. LB2 genome.</title>
        <authorList>
            <person name="Postec A."/>
            <person name="Quemeneur M."/>
        </authorList>
    </citation>
    <scope>NUCLEOTIDE SEQUENCE [LARGE SCALE GENOMIC DNA]</scope>
    <source>
        <strain evidence="8 9">LB2</strain>
    </source>
</reference>
<gene>
    <name evidence="8" type="ORF">HYG86_16945</name>
</gene>
<protein>
    <submittedName>
        <fullName evidence="8">YicC family protein</fullName>
    </submittedName>
</protein>
<keyword evidence="3" id="KW-0255">Endonuclease</keyword>
<dbReference type="EMBL" id="CP058559">
    <property type="protein sequence ID" value="QNO16336.1"/>
    <property type="molecule type" value="Genomic_DNA"/>
</dbReference>
<evidence type="ECO:0000256" key="3">
    <source>
        <dbReference type="ARBA" id="ARBA00022759"/>
    </source>
</evidence>
<sequence length="292" mass="33513">MIRSMTGFSRQIVEIASETVTIEIKSVNNRYLDIVVKMPDDFSFIEEEIKSVVRKSVKRGRIDIKLKWKNNLGSSGQEINKELLIHLVNQSRLVAEELNMDAPTNIDRLLLVNGVVTDKKVVIEENFIKESIISSLKTGLKEFNSMRFDEGQRLKEDIEYRLNVIRELLAGIKDSQNTVVEEYREKLGQRVSKLKTEGLEFDESRLLSEIALFAERCSITEEIVRLESHLIEFVKTVNTGDSVGRKLDFLLQEINREVNTIGSKANNYNIAKIVVDIKGEAEKIREQIQNIE</sequence>
<evidence type="ECO:0000256" key="4">
    <source>
        <dbReference type="ARBA" id="ARBA00022801"/>
    </source>
</evidence>
<feature type="domain" description="Endoribonuclease YicC-like N-terminal" evidence="6">
    <location>
        <begin position="2"/>
        <end position="155"/>
    </location>
</feature>
<keyword evidence="2" id="KW-0540">Nuclease</keyword>
<dbReference type="KEGG" id="acae:HYG86_16945"/>
<evidence type="ECO:0000259" key="7">
    <source>
        <dbReference type="Pfam" id="PF08340"/>
    </source>
</evidence>
<evidence type="ECO:0000256" key="2">
    <source>
        <dbReference type="ARBA" id="ARBA00022722"/>
    </source>
</evidence>
<dbReference type="AlphaFoldDB" id="A0A7G9WCC4"/>
<dbReference type="GO" id="GO:0004521">
    <property type="term" value="F:RNA endonuclease activity"/>
    <property type="evidence" value="ECO:0007669"/>
    <property type="project" value="InterPro"/>
</dbReference>
<comment type="similarity">
    <text evidence="5">Belongs to the YicC/YloC family.</text>
</comment>
<dbReference type="InterPro" id="IPR013527">
    <property type="entry name" value="YicC-like_N"/>
</dbReference>
<dbReference type="PANTHER" id="PTHR30636">
    <property type="entry name" value="UPF0701 PROTEIN YICC"/>
    <property type="match status" value="1"/>
</dbReference>
<dbReference type="Pfam" id="PF08340">
    <property type="entry name" value="YicC-like_C"/>
    <property type="match status" value="1"/>
</dbReference>
<dbReference type="InterPro" id="IPR013551">
    <property type="entry name" value="YicC-like_C"/>
</dbReference>
<comment type="cofactor">
    <cofactor evidence="1">
        <name>a divalent metal cation</name>
        <dbReference type="ChEBI" id="CHEBI:60240"/>
    </cofactor>
</comment>
<keyword evidence="4" id="KW-0378">Hydrolase</keyword>
<proteinExistence type="inferred from homology"/>
<organism evidence="8 9">
    <name type="scientific">Alkalicella caledoniensis</name>
    <dbReference type="NCBI Taxonomy" id="2731377"/>
    <lineage>
        <taxon>Bacteria</taxon>
        <taxon>Bacillati</taxon>
        <taxon>Bacillota</taxon>
        <taxon>Clostridia</taxon>
        <taxon>Eubacteriales</taxon>
        <taxon>Proteinivoracaceae</taxon>
        <taxon>Alkalicella</taxon>
    </lineage>
</organism>
<dbReference type="Proteomes" id="UP000516160">
    <property type="component" value="Chromosome"/>
</dbReference>
<dbReference type="RefSeq" id="WP_213166728.1">
    <property type="nucleotide sequence ID" value="NZ_CP058559.1"/>
</dbReference>
<evidence type="ECO:0000313" key="8">
    <source>
        <dbReference type="EMBL" id="QNO16336.1"/>
    </source>
</evidence>
<evidence type="ECO:0000256" key="1">
    <source>
        <dbReference type="ARBA" id="ARBA00001968"/>
    </source>
</evidence>
<dbReference type="InterPro" id="IPR005229">
    <property type="entry name" value="YicC/YloC-like"/>
</dbReference>
<evidence type="ECO:0000259" key="6">
    <source>
        <dbReference type="Pfam" id="PF03755"/>
    </source>
</evidence>
<dbReference type="GO" id="GO:0016787">
    <property type="term" value="F:hydrolase activity"/>
    <property type="evidence" value="ECO:0007669"/>
    <property type="project" value="UniProtKB-KW"/>
</dbReference>
<accession>A0A7G9WCC4</accession>
<name>A0A7G9WCC4_ALKCA</name>